<dbReference type="OrthoDB" id="9791578at2"/>
<dbReference type="HOGENOM" id="CLU_1775485_0_0_10"/>
<dbReference type="eggNOG" id="ENOG502Z7XN">
    <property type="taxonomic scope" value="Bacteria"/>
</dbReference>
<accession>G8T7B1</accession>
<dbReference type="AlphaFoldDB" id="G8T7B1"/>
<dbReference type="KEGG" id="nko:Niako_4907"/>
<protein>
    <submittedName>
        <fullName evidence="1">Uncharacterized protein</fullName>
    </submittedName>
</protein>
<dbReference type="RefSeq" id="WP_014221058.1">
    <property type="nucleotide sequence ID" value="NC_016609.1"/>
</dbReference>
<proteinExistence type="predicted"/>
<gene>
    <name evidence="1" type="ordered locus">Niako_4907</name>
</gene>
<dbReference type="Proteomes" id="UP000005438">
    <property type="component" value="Chromosome"/>
</dbReference>
<evidence type="ECO:0000313" key="2">
    <source>
        <dbReference type="Proteomes" id="UP000005438"/>
    </source>
</evidence>
<reference evidence="1 2" key="1">
    <citation type="submission" date="2011-12" db="EMBL/GenBank/DDBJ databases">
        <title>The complete genome of Niastella koreensis GR20-10.</title>
        <authorList>
            <consortium name="US DOE Joint Genome Institute (JGI-PGF)"/>
            <person name="Lucas S."/>
            <person name="Han J."/>
            <person name="Lapidus A."/>
            <person name="Bruce D."/>
            <person name="Goodwin L."/>
            <person name="Pitluck S."/>
            <person name="Peters L."/>
            <person name="Kyrpides N."/>
            <person name="Mavromatis K."/>
            <person name="Ivanova N."/>
            <person name="Mikhailova N."/>
            <person name="Davenport K."/>
            <person name="Saunders E."/>
            <person name="Detter J.C."/>
            <person name="Tapia R."/>
            <person name="Han C."/>
            <person name="Land M."/>
            <person name="Hauser L."/>
            <person name="Markowitz V."/>
            <person name="Cheng J.-F."/>
            <person name="Hugenholtz P."/>
            <person name="Woyke T."/>
            <person name="Wu D."/>
            <person name="Tindall B."/>
            <person name="Pomrenke H."/>
            <person name="Brambilla E."/>
            <person name="Klenk H.-P."/>
            <person name="Eisen J.A."/>
        </authorList>
    </citation>
    <scope>NUCLEOTIDE SEQUENCE [LARGE SCALE GENOMIC DNA]</scope>
    <source>
        <strain evidence="2">DSM 17620 / KACC 11465 / NBRC 106392 / GR20-10</strain>
    </source>
</reference>
<organism evidence="1 2">
    <name type="scientific">Niastella koreensis (strain DSM 17620 / KACC 11465 / NBRC 106392 / GR20-10)</name>
    <dbReference type="NCBI Taxonomy" id="700598"/>
    <lineage>
        <taxon>Bacteria</taxon>
        <taxon>Pseudomonadati</taxon>
        <taxon>Bacteroidota</taxon>
        <taxon>Chitinophagia</taxon>
        <taxon>Chitinophagales</taxon>
        <taxon>Chitinophagaceae</taxon>
        <taxon>Niastella</taxon>
    </lineage>
</organism>
<dbReference type="EMBL" id="CP003178">
    <property type="protein sequence ID" value="AEW01147.1"/>
    <property type="molecule type" value="Genomic_DNA"/>
</dbReference>
<evidence type="ECO:0000313" key="1">
    <source>
        <dbReference type="EMBL" id="AEW01147.1"/>
    </source>
</evidence>
<sequence length="146" mass="16957">MGNFLKAVSGPQVVVGGRTYGNRKINEPYLFSQLFWFDNKGNMLFKWPGAPLNGNPDFVKGNWDGRNKEQLFWYKFKINDQGKGELYFPDPVYHMFDFMGKGAEEVITLSQGYLRVYGAKQAHYSNKDEKKDLLYLKNSVVNHTHY</sequence>
<name>G8T7B1_NIAKG</name>